<dbReference type="EC" id="3.5.4.2" evidence="3 8"/>
<name>A0A4R1Q268_9FIRM</name>
<dbReference type="GO" id="GO:0000034">
    <property type="term" value="F:adenine deaminase activity"/>
    <property type="evidence" value="ECO:0007669"/>
    <property type="project" value="UniProtKB-UniRule"/>
</dbReference>
<evidence type="ECO:0000256" key="7">
    <source>
        <dbReference type="ARBA" id="ARBA00069718"/>
    </source>
</evidence>
<reference evidence="11 12" key="1">
    <citation type="submission" date="2019-03" db="EMBL/GenBank/DDBJ databases">
        <title>Genomic Encyclopedia of Type Strains, Phase IV (KMG-IV): sequencing the most valuable type-strain genomes for metagenomic binning, comparative biology and taxonomic classification.</title>
        <authorList>
            <person name="Goeker M."/>
        </authorList>
    </citation>
    <scope>NUCLEOTIDE SEQUENCE [LARGE SCALE GENOMIC DNA]</scope>
    <source>
        <strain evidence="11 12">DSM 15969</strain>
    </source>
</reference>
<evidence type="ECO:0000256" key="3">
    <source>
        <dbReference type="ARBA" id="ARBA00012782"/>
    </source>
</evidence>
<dbReference type="InterPro" id="IPR026912">
    <property type="entry name" value="Adenine_deam_C"/>
</dbReference>
<dbReference type="SUPFAM" id="SSF51338">
    <property type="entry name" value="Composite domain of metallo-dependent hydrolases"/>
    <property type="match status" value="1"/>
</dbReference>
<dbReference type="HAMAP" id="MF_01518">
    <property type="entry name" value="Adenine_deamin"/>
    <property type="match status" value="1"/>
</dbReference>
<evidence type="ECO:0000259" key="10">
    <source>
        <dbReference type="Pfam" id="PF13382"/>
    </source>
</evidence>
<evidence type="ECO:0000259" key="9">
    <source>
        <dbReference type="Pfam" id="PF01979"/>
    </source>
</evidence>
<dbReference type="NCBIfam" id="TIGR01178">
    <property type="entry name" value="ade"/>
    <property type="match status" value="1"/>
</dbReference>
<sequence>MSKKPIETLIAVAAGRQAAELVLKNGQVFNVFTGQFDRGDVAIAGGYVAGVGSYAGLREIDCTGLMLTPGFIDGHVHLESSMVSPAEFVRATLPQGTTTVMADPHEIANVAGKQGLQYMLSACACLPMNIYFMLPSCVPATALETSGAVLAAADLAEWLDDPQVLGLGELMDYPGVVEGRADVLAKLKAAEHKLVDGHGAGLSGQSLTAYAAAGIHSDHECTTPEEALERVSQGLYVMLREGTAAHNLLDLLPAVNAYTSRRCLFVTDDRHPGDLIRLGHINQMVKMAVEAGVPVAAAIQMATLNAAECFRLNELGAIAPGYRADILAFSDLSSWQPGLVIKDGCLAAREGKLLVTPVSAAAQAVENTVRLAAVKADALQIAADSAEARVIELVPHQIVTKETRLAVSVQNGLFVADPEQDIAKLAVFERHHQTGRIGLGLLRGLGLRSGAIASSVAHDAHNVIAAGTTDADIVASVEAIRRMQGGLAIAAGGSVIGSLALPIAGLMSDKSVQQVHHELEKLLEQARQLGVHPEFDPFLTLAFLSLPVIPEIKLTDHGLVDVRKMAIVPVSC</sequence>
<evidence type="ECO:0000256" key="5">
    <source>
        <dbReference type="ARBA" id="ARBA00023211"/>
    </source>
</evidence>
<dbReference type="PANTHER" id="PTHR11113">
    <property type="entry name" value="N-ACETYLGLUCOSAMINE-6-PHOSPHATE DEACETYLASE"/>
    <property type="match status" value="1"/>
</dbReference>
<dbReference type="GO" id="GO:0006146">
    <property type="term" value="P:adenine catabolic process"/>
    <property type="evidence" value="ECO:0007669"/>
    <property type="project" value="InterPro"/>
</dbReference>
<evidence type="ECO:0000313" key="12">
    <source>
        <dbReference type="Proteomes" id="UP000295063"/>
    </source>
</evidence>
<dbReference type="SUPFAM" id="SSF51556">
    <property type="entry name" value="Metallo-dependent hydrolases"/>
    <property type="match status" value="1"/>
</dbReference>
<accession>A0A4R1Q268</accession>
<dbReference type="EMBL" id="SLUI01000003">
    <property type="protein sequence ID" value="TCL38568.1"/>
    <property type="molecule type" value="Genomic_DNA"/>
</dbReference>
<comment type="similarity">
    <text evidence="2 8">Belongs to the metallo-dependent hydrolases superfamily. Adenine deaminase family.</text>
</comment>
<dbReference type="PANTHER" id="PTHR11113:SF2">
    <property type="entry name" value="ADENINE DEAMINASE"/>
    <property type="match status" value="1"/>
</dbReference>
<evidence type="ECO:0000256" key="6">
    <source>
        <dbReference type="ARBA" id="ARBA00047720"/>
    </source>
</evidence>
<keyword evidence="12" id="KW-1185">Reference proteome</keyword>
<dbReference type="AlphaFoldDB" id="A0A4R1Q268"/>
<dbReference type="Proteomes" id="UP000295063">
    <property type="component" value="Unassembled WGS sequence"/>
</dbReference>
<evidence type="ECO:0000313" key="11">
    <source>
        <dbReference type="EMBL" id="TCL38568.1"/>
    </source>
</evidence>
<dbReference type="CDD" id="cd01295">
    <property type="entry name" value="AdeC"/>
    <property type="match status" value="1"/>
</dbReference>
<evidence type="ECO:0000256" key="1">
    <source>
        <dbReference type="ARBA" id="ARBA00001936"/>
    </source>
</evidence>
<dbReference type="Gene3D" id="3.20.20.140">
    <property type="entry name" value="Metal-dependent hydrolases"/>
    <property type="match status" value="1"/>
</dbReference>
<dbReference type="Pfam" id="PF13382">
    <property type="entry name" value="Adenine_deam_C"/>
    <property type="match status" value="1"/>
</dbReference>
<feature type="domain" description="Amidohydrolase-related" evidence="9">
    <location>
        <begin position="66"/>
        <end position="341"/>
    </location>
</feature>
<dbReference type="InterPro" id="IPR006679">
    <property type="entry name" value="Adenine_deam"/>
</dbReference>
<dbReference type="OrthoDB" id="9775607at2"/>
<dbReference type="Pfam" id="PF01979">
    <property type="entry name" value="Amidohydro_1"/>
    <property type="match status" value="1"/>
</dbReference>
<evidence type="ECO:0000256" key="2">
    <source>
        <dbReference type="ARBA" id="ARBA00006773"/>
    </source>
</evidence>
<dbReference type="Gene3D" id="2.30.40.10">
    <property type="entry name" value="Urease, subunit C, domain 1"/>
    <property type="match status" value="1"/>
</dbReference>
<proteinExistence type="inferred from homology"/>
<keyword evidence="4 8" id="KW-0378">Hydrolase</keyword>
<dbReference type="InterPro" id="IPR011059">
    <property type="entry name" value="Metal-dep_hydrolase_composite"/>
</dbReference>
<comment type="caution">
    <text evidence="11">The sequence shown here is derived from an EMBL/GenBank/DDBJ whole genome shotgun (WGS) entry which is preliminary data.</text>
</comment>
<comment type="catalytic activity">
    <reaction evidence="6 8">
        <text>adenine + H2O + H(+) = hypoxanthine + NH4(+)</text>
        <dbReference type="Rhea" id="RHEA:23688"/>
        <dbReference type="ChEBI" id="CHEBI:15377"/>
        <dbReference type="ChEBI" id="CHEBI:15378"/>
        <dbReference type="ChEBI" id="CHEBI:16708"/>
        <dbReference type="ChEBI" id="CHEBI:17368"/>
        <dbReference type="ChEBI" id="CHEBI:28938"/>
        <dbReference type="EC" id="3.5.4.2"/>
    </reaction>
</comment>
<comment type="cofactor">
    <cofactor evidence="1 8">
        <name>Mn(2+)</name>
        <dbReference type="ChEBI" id="CHEBI:29035"/>
    </cofactor>
</comment>
<evidence type="ECO:0000256" key="8">
    <source>
        <dbReference type="HAMAP-Rule" id="MF_01518"/>
    </source>
</evidence>
<dbReference type="InterPro" id="IPR006680">
    <property type="entry name" value="Amidohydro-rel"/>
</dbReference>
<dbReference type="RefSeq" id="WP_132076527.1">
    <property type="nucleotide sequence ID" value="NZ_SLUI01000003.1"/>
</dbReference>
<keyword evidence="5 8" id="KW-0464">Manganese</keyword>
<organism evidence="11 12">
    <name type="scientific">Anaerospora hongkongensis</name>
    <dbReference type="NCBI Taxonomy" id="244830"/>
    <lineage>
        <taxon>Bacteria</taxon>
        <taxon>Bacillati</taxon>
        <taxon>Bacillota</taxon>
        <taxon>Negativicutes</taxon>
        <taxon>Selenomonadales</taxon>
        <taxon>Sporomusaceae</taxon>
        <taxon>Anaerospora</taxon>
    </lineage>
</organism>
<gene>
    <name evidence="8" type="primary">ade</name>
    <name evidence="11" type="ORF">EV210_10340</name>
</gene>
<evidence type="ECO:0000256" key="4">
    <source>
        <dbReference type="ARBA" id="ARBA00022801"/>
    </source>
</evidence>
<protein>
    <recommendedName>
        <fullName evidence="7 8">Adenine deaminase</fullName>
        <shortName evidence="8">Adenase</shortName>
        <shortName evidence="8">Adenine aminase</shortName>
        <ecNumber evidence="3 8">3.5.4.2</ecNumber>
    </recommendedName>
</protein>
<dbReference type="InterPro" id="IPR032466">
    <property type="entry name" value="Metal_Hydrolase"/>
</dbReference>
<dbReference type="FunFam" id="3.20.20.140:FF:000016">
    <property type="entry name" value="Adenine deaminase"/>
    <property type="match status" value="1"/>
</dbReference>
<feature type="domain" description="Adenine deaminase C-terminal" evidence="10">
    <location>
        <begin position="397"/>
        <end position="565"/>
    </location>
</feature>